<dbReference type="Proteomes" id="UP000034292">
    <property type="component" value="Unassembled WGS sequence"/>
</dbReference>
<proteinExistence type="predicted"/>
<organism evidence="1 2">
    <name type="scientific">Candidatus Curtissbacteria bacterium GW2011_GWA1_40_9</name>
    <dbReference type="NCBI Taxonomy" id="1618408"/>
    <lineage>
        <taxon>Bacteria</taxon>
        <taxon>Candidatus Curtissiibacteriota</taxon>
    </lineage>
</organism>
<dbReference type="EMBL" id="LBZV01000004">
    <property type="protein sequence ID" value="KKR78047.1"/>
    <property type="molecule type" value="Genomic_DNA"/>
</dbReference>
<accession>A0A0G0WRQ3</accession>
<protein>
    <submittedName>
        <fullName evidence="1">Uncharacterized protein</fullName>
    </submittedName>
</protein>
<evidence type="ECO:0000313" key="1">
    <source>
        <dbReference type="EMBL" id="KKR78047.1"/>
    </source>
</evidence>
<evidence type="ECO:0000313" key="2">
    <source>
        <dbReference type="Proteomes" id="UP000034292"/>
    </source>
</evidence>
<gene>
    <name evidence="1" type="ORF">UU23_C0004G0029</name>
</gene>
<dbReference type="AlphaFoldDB" id="A0A0G0WRQ3"/>
<name>A0A0G0WRQ3_9BACT</name>
<dbReference type="STRING" id="1618408.UU23_C0004G0029"/>
<reference evidence="1 2" key="1">
    <citation type="journal article" date="2015" name="Nature">
        <title>rRNA introns, odd ribosomes, and small enigmatic genomes across a large radiation of phyla.</title>
        <authorList>
            <person name="Brown C.T."/>
            <person name="Hug L.A."/>
            <person name="Thomas B.C."/>
            <person name="Sharon I."/>
            <person name="Castelle C.J."/>
            <person name="Singh A."/>
            <person name="Wilkins M.J."/>
            <person name="Williams K.H."/>
            <person name="Banfield J.F."/>
        </authorList>
    </citation>
    <scope>NUCLEOTIDE SEQUENCE [LARGE SCALE GENOMIC DNA]</scope>
</reference>
<sequence length="101" mass="11512">MTEHREILPINPEEVSVGELITGFTAFAPGRGKHERYTFIHVSNVGNLGETTAEVKRSHDLNPNSVYVVSVGIDKMKSRKRHRPIHNQQRLGLWVRRNNSV</sequence>
<comment type="caution">
    <text evidence="1">The sequence shown here is derived from an EMBL/GenBank/DDBJ whole genome shotgun (WGS) entry which is preliminary data.</text>
</comment>